<feature type="region of interest" description="Disordered" evidence="10">
    <location>
        <begin position="1"/>
        <end position="35"/>
    </location>
</feature>
<evidence type="ECO:0000256" key="5">
    <source>
        <dbReference type="ARBA" id="ARBA00022777"/>
    </source>
</evidence>
<dbReference type="InterPro" id="IPR001048">
    <property type="entry name" value="Asp/Glu/Uridylate_kinase"/>
</dbReference>
<dbReference type="SUPFAM" id="SSF53633">
    <property type="entry name" value="Carbamate kinase-like"/>
    <property type="match status" value="1"/>
</dbReference>
<sequence>MPLGTATSRRRTTADLTRRPLPTGTPAPERQWPSSYVHEEISMNKGADATKATGDNSDHDGKHDVKKAGRFMLKLSGEAFSGGGGLGVDPDVVHAIAREIAAVVRDGAEVAVVIGGGNFFRGAELQVRGMDRARSDYMGMLGTVMNCLALQDFLEKEGIDSRVQTAITMAQVAEPYIPLRAVRHLEKGRVVIFGAGMGMPYFSTDTTAAQRALEIQAEALLMGKNGVDGVYDSDPKANPDAVKFDALEYGEVLARDLKVADATAITLCRDNALPILVFELLAEGNIARAVKGEKIGTLVSDEGTRA</sequence>
<dbReference type="NCBIfam" id="TIGR02075">
    <property type="entry name" value="pyrH_bact"/>
    <property type="match status" value="1"/>
</dbReference>
<keyword evidence="3 9" id="KW-0808">Transferase</keyword>
<evidence type="ECO:0000256" key="3">
    <source>
        <dbReference type="ARBA" id="ARBA00022679"/>
    </source>
</evidence>
<proteinExistence type="inferred from homology"/>
<feature type="domain" description="Aspartate/glutamate/uridylate kinase" evidence="11">
    <location>
        <begin position="72"/>
        <end position="278"/>
    </location>
</feature>
<feature type="binding site" evidence="9">
    <location>
        <position position="116"/>
    </location>
    <ligand>
        <name>UMP</name>
        <dbReference type="ChEBI" id="CHEBI:57865"/>
    </ligand>
</feature>
<evidence type="ECO:0000256" key="2">
    <source>
        <dbReference type="ARBA" id="ARBA00007614"/>
    </source>
</evidence>
<keyword evidence="9" id="KW-0963">Cytoplasm</keyword>
<feature type="region of interest" description="Involved in allosteric activation by GTP" evidence="9">
    <location>
        <begin position="82"/>
        <end position="87"/>
    </location>
</feature>
<comment type="activity regulation">
    <text evidence="9">Allosterically activated by GTP. Inhibited by UTP.</text>
</comment>
<gene>
    <name evidence="9 12" type="primary">pyrH</name>
    <name evidence="12" type="ORF">SCLAV_4558</name>
</gene>
<keyword evidence="9" id="KW-0021">Allosteric enzyme</keyword>
<feature type="binding site" evidence="9">
    <location>
        <position position="225"/>
    </location>
    <ligand>
        <name>ATP</name>
        <dbReference type="ChEBI" id="CHEBI:30616"/>
    </ligand>
</feature>
<dbReference type="AlphaFoldDB" id="E2Q916"/>
<dbReference type="GO" id="GO:0005524">
    <property type="term" value="F:ATP binding"/>
    <property type="evidence" value="ECO:0007669"/>
    <property type="project" value="UniProtKB-KW"/>
</dbReference>
<comment type="pathway">
    <text evidence="1 9">Pyrimidine metabolism; CTP biosynthesis via de novo pathway; UDP from UMP (UMPK route): step 1/1.</text>
</comment>
<evidence type="ECO:0000256" key="9">
    <source>
        <dbReference type="HAMAP-Rule" id="MF_01220"/>
    </source>
</evidence>
<dbReference type="GO" id="GO:0005737">
    <property type="term" value="C:cytoplasm"/>
    <property type="evidence" value="ECO:0007669"/>
    <property type="project" value="UniProtKB-SubCell"/>
</dbReference>
<dbReference type="STRING" id="1901.BB341_06125"/>
<feature type="binding site" evidence="9">
    <location>
        <position position="136"/>
    </location>
    <ligand>
        <name>UMP</name>
        <dbReference type="ChEBI" id="CHEBI:57865"/>
    </ligand>
</feature>
<dbReference type="eggNOG" id="COG0528">
    <property type="taxonomic scope" value="Bacteria"/>
</dbReference>
<dbReference type="PANTHER" id="PTHR42833:SF4">
    <property type="entry name" value="URIDYLATE KINASE PUMPKIN, CHLOROPLASTIC"/>
    <property type="match status" value="1"/>
</dbReference>
<evidence type="ECO:0000256" key="7">
    <source>
        <dbReference type="ARBA" id="ARBA00022975"/>
    </source>
</evidence>
<feature type="binding site" evidence="9">
    <location>
        <begin position="197"/>
        <end position="204"/>
    </location>
    <ligand>
        <name>UMP</name>
        <dbReference type="ChEBI" id="CHEBI:57865"/>
    </ligand>
</feature>
<evidence type="ECO:0000256" key="6">
    <source>
        <dbReference type="ARBA" id="ARBA00022840"/>
    </source>
</evidence>
<feature type="binding site" evidence="9">
    <location>
        <position position="121"/>
    </location>
    <ligand>
        <name>ATP</name>
        <dbReference type="ChEBI" id="CHEBI:30616"/>
    </ligand>
</feature>
<evidence type="ECO:0000313" key="13">
    <source>
        <dbReference type="Proteomes" id="UP000002357"/>
    </source>
</evidence>
<evidence type="ECO:0000256" key="4">
    <source>
        <dbReference type="ARBA" id="ARBA00022741"/>
    </source>
</evidence>
<dbReference type="EMBL" id="CM000913">
    <property type="protein sequence ID" value="EFG09630.1"/>
    <property type="molecule type" value="Genomic_DNA"/>
</dbReference>
<evidence type="ECO:0000313" key="12">
    <source>
        <dbReference type="EMBL" id="EFG09630.1"/>
    </source>
</evidence>
<feature type="binding site" evidence="9">
    <location>
        <begin position="74"/>
        <end position="77"/>
    </location>
    <ligand>
        <name>ATP</name>
        <dbReference type="ChEBI" id="CHEBI:30616"/>
    </ligand>
</feature>
<keyword evidence="5 9" id="KW-0418">Kinase</keyword>
<dbReference type="EC" id="2.7.4.22" evidence="9"/>
<feature type="binding site" evidence="9">
    <location>
        <position position="231"/>
    </location>
    <ligand>
        <name>ATP</name>
        <dbReference type="ChEBI" id="CHEBI:30616"/>
    </ligand>
</feature>
<organism evidence="12 13">
    <name type="scientific">Streptomyces clavuligerus</name>
    <dbReference type="NCBI Taxonomy" id="1901"/>
    <lineage>
        <taxon>Bacteria</taxon>
        <taxon>Bacillati</taxon>
        <taxon>Actinomycetota</taxon>
        <taxon>Actinomycetes</taxon>
        <taxon>Kitasatosporales</taxon>
        <taxon>Streptomycetaceae</taxon>
        <taxon>Streptomyces</taxon>
    </lineage>
</organism>
<keyword evidence="13" id="KW-1185">Reference proteome</keyword>
<dbReference type="GO" id="GO:0033862">
    <property type="term" value="F:UMP kinase activity"/>
    <property type="evidence" value="ECO:0007669"/>
    <property type="project" value="UniProtKB-EC"/>
</dbReference>
<evidence type="ECO:0000256" key="10">
    <source>
        <dbReference type="SAM" id="MobiDB-lite"/>
    </source>
</evidence>
<accession>E2Q916</accession>
<dbReference type="FunFam" id="3.40.1160.10:FF:000001">
    <property type="entry name" value="Uridylate kinase"/>
    <property type="match status" value="1"/>
</dbReference>
<name>E2Q916_STRCL</name>
<comment type="caution">
    <text evidence="9">Lacks conserved residue(s) required for the propagation of feature annotation.</text>
</comment>
<dbReference type="UniPathway" id="UPA00159">
    <property type="reaction ID" value="UER00275"/>
</dbReference>
<feature type="binding site" evidence="9">
    <location>
        <position position="234"/>
    </location>
    <ligand>
        <name>ATP</name>
        <dbReference type="ChEBI" id="CHEBI:30616"/>
    </ligand>
</feature>
<comment type="similarity">
    <text evidence="2 9">Belongs to the UMP kinase family.</text>
</comment>
<reference evidence="12 13" key="1">
    <citation type="journal article" date="2010" name="Genome Biol. Evol.">
        <title>The sequence of a 1.8-mb bacterial linear plasmid reveals a rich evolutionary reservoir of secondary metabolic pathways.</title>
        <authorList>
            <person name="Medema M.H."/>
            <person name="Trefzer A."/>
            <person name="Kovalchuk A."/>
            <person name="van den Berg M."/>
            <person name="Mueller U."/>
            <person name="Heijne W."/>
            <person name="Wu L."/>
            <person name="Alam M.T."/>
            <person name="Ronning C.M."/>
            <person name="Nierman W.C."/>
            <person name="Bovenberg R.A.L."/>
            <person name="Breitling R."/>
            <person name="Takano E."/>
        </authorList>
    </citation>
    <scope>NUCLEOTIDE SEQUENCE [LARGE SCALE GENOMIC DNA]</scope>
    <source>
        <strain evidence="13">ATCC 27064 / DSM 738 / JCM 4710 / NBRC 13307 / NCIMB 12785 / NRRL 3585 / VKM Ac-602</strain>
    </source>
</reference>
<feature type="binding site" evidence="9">
    <location>
        <position position="117"/>
    </location>
    <ligand>
        <name>ATP</name>
        <dbReference type="ChEBI" id="CHEBI:30616"/>
    </ligand>
</feature>
<comment type="function">
    <text evidence="9">Catalyzes the reversible phosphorylation of UMP to UDP.</text>
</comment>
<dbReference type="Pfam" id="PF00696">
    <property type="entry name" value="AA_kinase"/>
    <property type="match status" value="1"/>
</dbReference>
<comment type="subunit">
    <text evidence="9">Homohexamer.</text>
</comment>
<dbReference type="Proteomes" id="UP000002357">
    <property type="component" value="Chromosome"/>
</dbReference>
<dbReference type="Gene3D" id="3.40.1160.10">
    <property type="entry name" value="Acetylglutamate kinase-like"/>
    <property type="match status" value="1"/>
</dbReference>
<dbReference type="InterPro" id="IPR015963">
    <property type="entry name" value="Uridylate_kinase_bac"/>
</dbReference>
<dbReference type="GO" id="GO:0044210">
    <property type="term" value="P:'de novo' CTP biosynthetic process"/>
    <property type="evidence" value="ECO:0007669"/>
    <property type="project" value="UniProtKB-UniRule"/>
</dbReference>
<comment type="catalytic activity">
    <reaction evidence="8 9">
        <text>UMP + ATP = UDP + ADP</text>
        <dbReference type="Rhea" id="RHEA:24400"/>
        <dbReference type="ChEBI" id="CHEBI:30616"/>
        <dbReference type="ChEBI" id="CHEBI:57865"/>
        <dbReference type="ChEBI" id="CHEBI:58223"/>
        <dbReference type="ChEBI" id="CHEBI:456216"/>
        <dbReference type="EC" id="2.7.4.22"/>
    </reaction>
</comment>
<evidence type="ECO:0000256" key="8">
    <source>
        <dbReference type="ARBA" id="ARBA00047767"/>
    </source>
</evidence>
<evidence type="ECO:0000256" key="1">
    <source>
        <dbReference type="ARBA" id="ARBA00004791"/>
    </source>
</evidence>
<dbReference type="CDD" id="cd04254">
    <property type="entry name" value="AAK_UMPK-PyrH-Ec"/>
    <property type="match status" value="1"/>
</dbReference>
<protein>
    <recommendedName>
        <fullName evidence="9">Uridylate kinase</fullName>
        <shortName evidence="9">UK</shortName>
        <ecNumber evidence="9">2.7.4.22</ecNumber>
    </recommendedName>
    <alternativeName>
        <fullName evidence="9">Uridine monophosphate kinase</fullName>
        <shortName evidence="9">UMP kinase</shortName>
        <shortName evidence="9">UMPK</shortName>
    </alternativeName>
</protein>
<comment type="subcellular location">
    <subcellularLocation>
        <location evidence="9">Cytoplasm</location>
    </subcellularLocation>
</comment>
<keyword evidence="6 9" id="KW-0067">ATP-binding</keyword>
<keyword evidence="7 9" id="KW-0665">Pyrimidine biosynthesis</keyword>
<dbReference type="PANTHER" id="PTHR42833">
    <property type="entry name" value="URIDYLATE KINASE"/>
    <property type="match status" value="1"/>
</dbReference>
<dbReference type="InterPro" id="IPR036393">
    <property type="entry name" value="AceGlu_kinase-like_sf"/>
</dbReference>
<evidence type="ECO:0000259" key="11">
    <source>
        <dbReference type="Pfam" id="PF00696"/>
    </source>
</evidence>
<keyword evidence="4 9" id="KW-0547">Nucleotide-binding</keyword>
<dbReference type="GO" id="GO:0006225">
    <property type="term" value="P:UDP biosynthetic process"/>
    <property type="evidence" value="ECO:0007669"/>
    <property type="project" value="TreeGrafter"/>
</dbReference>
<dbReference type="HAMAP" id="MF_01220_B">
    <property type="entry name" value="PyrH_B"/>
    <property type="match status" value="1"/>
</dbReference>